<dbReference type="EMBL" id="JAUQSY010000008">
    <property type="protein sequence ID" value="MDO7875718.1"/>
    <property type="molecule type" value="Genomic_DNA"/>
</dbReference>
<name>A0ABT9BBU6_9BACT</name>
<dbReference type="Pfam" id="PF22028">
    <property type="entry name" value="DUF6934"/>
    <property type="match status" value="1"/>
</dbReference>
<keyword evidence="2" id="KW-1185">Reference proteome</keyword>
<reference evidence="1" key="1">
    <citation type="submission" date="2023-07" db="EMBL/GenBank/DDBJ databases">
        <authorList>
            <person name="Kim M.K."/>
        </authorList>
    </citation>
    <scope>NUCLEOTIDE SEQUENCE</scope>
    <source>
        <strain evidence="1">ASUV-10-1</strain>
    </source>
</reference>
<proteinExistence type="predicted"/>
<accession>A0ABT9BBU6</accession>
<comment type="caution">
    <text evidence="1">The sequence shown here is derived from an EMBL/GenBank/DDBJ whole genome shotgun (WGS) entry which is preliminary data.</text>
</comment>
<dbReference type="InterPro" id="IPR053865">
    <property type="entry name" value="DUF6934"/>
</dbReference>
<gene>
    <name evidence="1" type="ORF">Q5H93_13315</name>
</gene>
<evidence type="ECO:0000313" key="2">
    <source>
        <dbReference type="Proteomes" id="UP001176429"/>
    </source>
</evidence>
<dbReference type="RefSeq" id="WP_305007036.1">
    <property type="nucleotide sequence ID" value="NZ_JAUQSY010000008.1"/>
</dbReference>
<evidence type="ECO:0000313" key="1">
    <source>
        <dbReference type="EMBL" id="MDO7875718.1"/>
    </source>
</evidence>
<organism evidence="1 2">
    <name type="scientific">Hymenobacter aranciens</name>
    <dbReference type="NCBI Taxonomy" id="3063996"/>
    <lineage>
        <taxon>Bacteria</taxon>
        <taxon>Pseudomonadati</taxon>
        <taxon>Bacteroidota</taxon>
        <taxon>Cytophagia</taxon>
        <taxon>Cytophagales</taxon>
        <taxon>Hymenobacteraceae</taxon>
        <taxon>Hymenobacter</taxon>
    </lineage>
</organism>
<sequence>MHLDKYALSAEGDLTTFEFIIEGRRGAIRKLIIFQETTEPNLYNLAFGDRNETTGELNDLAVSDNGDSEKVLATVVGALYSFFDKYPAAFVYATGSTSARTRLYRMGIHRFLPEVMTDFHLYGQIGDFFHEFEPNIAYDGFLVQRNLLNL</sequence>
<dbReference type="Proteomes" id="UP001176429">
    <property type="component" value="Unassembled WGS sequence"/>
</dbReference>
<protein>
    <submittedName>
        <fullName evidence="1">Uncharacterized protein</fullName>
    </submittedName>
</protein>